<evidence type="ECO:0000313" key="3">
    <source>
        <dbReference type="EMBL" id="PVE08206.1"/>
    </source>
</evidence>
<dbReference type="AlphaFoldDB" id="A0A2T7SZ79"/>
<evidence type="ECO:0000256" key="1">
    <source>
        <dbReference type="SAM" id="MobiDB-lite"/>
    </source>
</evidence>
<keyword evidence="4" id="KW-1185">Reference proteome</keyword>
<dbReference type="EMBL" id="AZSP01000260">
    <property type="protein sequence ID" value="PVE08206.1"/>
    <property type="molecule type" value="Genomic_DNA"/>
</dbReference>
<dbReference type="PANTHER" id="PTHR43162:SF1">
    <property type="entry name" value="PRESTALK A DIFFERENTIATION PROTEIN A"/>
    <property type="match status" value="1"/>
</dbReference>
<dbReference type="InterPro" id="IPR008030">
    <property type="entry name" value="NmrA-like"/>
</dbReference>
<dbReference type="Proteomes" id="UP000245992">
    <property type="component" value="Unassembled WGS sequence"/>
</dbReference>
<gene>
    <name evidence="3" type="ORF">Y717_18510</name>
</gene>
<dbReference type="InterPro" id="IPR051604">
    <property type="entry name" value="Ergot_Alk_Oxidoreductase"/>
</dbReference>
<organism evidence="3 4">
    <name type="scientific">Streptomyces scopuliridis RB72</name>
    <dbReference type="NCBI Taxonomy" id="1440053"/>
    <lineage>
        <taxon>Bacteria</taxon>
        <taxon>Bacillati</taxon>
        <taxon>Actinomycetota</taxon>
        <taxon>Actinomycetes</taxon>
        <taxon>Kitasatosporales</taxon>
        <taxon>Streptomycetaceae</taxon>
        <taxon>Streptomyces</taxon>
    </lineage>
</organism>
<feature type="domain" description="NmrA-like" evidence="2">
    <location>
        <begin position="45"/>
        <end position="151"/>
    </location>
</feature>
<accession>A0A2T7SZ79</accession>
<reference evidence="3 4" key="1">
    <citation type="submission" date="2013-12" db="EMBL/GenBank/DDBJ databases">
        <title>Annotated genome of Streptomyces scopuliridis.</title>
        <authorList>
            <person name="Olson J.B."/>
        </authorList>
    </citation>
    <scope>NUCLEOTIDE SEQUENCE [LARGE SCALE GENOMIC DNA]</scope>
    <source>
        <strain evidence="3 4">RB72</strain>
    </source>
</reference>
<feature type="region of interest" description="Disordered" evidence="1">
    <location>
        <begin position="1"/>
        <end position="40"/>
    </location>
</feature>
<feature type="compositionally biased region" description="Basic and acidic residues" evidence="1">
    <location>
        <begin position="9"/>
        <end position="19"/>
    </location>
</feature>
<evidence type="ECO:0000259" key="2">
    <source>
        <dbReference type="Pfam" id="PF05368"/>
    </source>
</evidence>
<sequence length="327" mass="34921">MTEPPSAQEETRTETDRKSSYGLPMTKNTSTKNTATKNTATKNTSQTVLVTGATGTVGRQVVAELLRRGHTVRALTRDPEKAEAALLAHFPPGVPGVEVVRGDLGDPASLVPALDGVTGLHLITFGGAMFAPLETGPEIVELARKAGVRRVTVLFGGEETPLQRAVEASGLDWTVVQPVEFMSNALEWAEAIRTEDTVREPFTGRLSAMIHEADIGAVAAVALTEEGHAGRTYLITGPETLTVQDKVDALAAARGREIALVELTEEAAKERWRAAGHPEDVIGFLIMVYRDTPPEGRTVAGTVEEVTGRPARTFAEWAAEHAAAFRA</sequence>
<evidence type="ECO:0000313" key="4">
    <source>
        <dbReference type="Proteomes" id="UP000245992"/>
    </source>
</evidence>
<dbReference type="PANTHER" id="PTHR43162">
    <property type="match status" value="1"/>
</dbReference>
<dbReference type="InterPro" id="IPR036291">
    <property type="entry name" value="NAD(P)-bd_dom_sf"/>
</dbReference>
<proteinExistence type="predicted"/>
<dbReference type="Pfam" id="PF05368">
    <property type="entry name" value="NmrA"/>
    <property type="match status" value="1"/>
</dbReference>
<name>A0A2T7SZ79_9ACTN</name>
<feature type="compositionally biased region" description="Low complexity" evidence="1">
    <location>
        <begin position="26"/>
        <end position="40"/>
    </location>
</feature>
<protein>
    <submittedName>
        <fullName evidence="3">Hydroxylase</fullName>
    </submittedName>
</protein>
<dbReference type="STRING" id="1440053.GCA_000718095_04182"/>
<dbReference type="SUPFAM" id="SSF51735">
    <property type="entry name" value="NAD(P)-binding Rossmann-fold domains"/>
    <property type="match status" value="1"/>
</dbReference>
<dbReference type="Gene3D" id="3.90.25.10">
    <property type="entry name" value="UDP-galactose 4-epimerase, domain 1"/>
    <property type="match status" value="1"/>
</dbReference>
<comment type="caution">
    <text evidence="3">The sequence shown here is derived from an EMBL/GenBank/DDBJ whole genome shotgun (WGS) entry which is preliminary data.</text>
</comment>
<dbReference type="Gene3D" id="3.40.50.720">
    <property type="entry name" value="NAD(P)-binding Rossmann-like Domain"/>
    <property type="match status" value="1"/>
</dbReference>